<keyword evidence="7" id="KW-0560">Oxidoreductase</keyword>
<name>A0ABY6K465_9ARAC</name>
<evidence type="ECO:0000256" key="2">
    <source>
        <dbReference type="ARBA" id="ARBA00004586"/>
    </source>
</evidence>
<keyword evidence="8" id="KW-0472">Membrane</keyword>
<dbReference type="EMBL" id="CP092863">
    <property type="protein sequence ID" value="UYV62010.1"/>
    <property type="molecule type" value="Genomic_DNA"/>
</dbReference>
<dbReference type="PANTHER" id="PTHR24291">
    <property type="entry name" value="CYTOCHROME P450 FAMILY 4"/>
    <property type="match status" value="1"/>
</dbReference>
<evidence type="ECO:0000313" key="9">
    <source>
        <dbReference type="EMBL" id="UYV62010.1"/>
    </source>
</evidence>
<evidence type="ECO:0000256" key="4">
    <source>
        <dbReference type="ARBA" id="ARBA00022617"/>
    </source>
</evidence>
<keyword evidence="4" id="KW-0479">Metal-binding</keyword>
<accession>A0ABY6K465</accession>
<keyword evidence="4" id="KW-0349">Heme</keyword>
<dbReference type="InterPro" id="IPR050196">
    <property type="entry name" value="Cytochrome_P450_Monoox"/>
</dbReference>
<dbReference type="PANTHER" id="PTHR24291:SF189">
    <property type="entry name" value="CYTOCHROME P450 4C3-RELATED"/>
    <property type="match status" value="1"/>
</dbReference>
<dbReference type="Gene3D" id="1.10.630.10">
    <property type="entry name" value="Cytochrome P450"/>
    <property type="match status" value="1"/>
</dbReference>
<dbReference type="InterPro" id="IPR002401">
    <property type="entry name" value="Cyt_P450_E_grp-I"/>
</dbReference>
<sequence length="255" mass="29852">MEILISRNVPRVLTLAMKRMVNPLVSNGWIFSLTKSGREYYNSATYLTNFTLDVSSVEMELRFKFMHIDIHILGYRKYREVREKVQGPPSVRLAWRCCQRDLPQINSNPLIKKRKKEMLDKLEKGEELNEGKKPKSFLNLLVEEHIRNNSLSIYDIEEEVQTFLFAGHDTTSTGNSWTLYHLGRHPDILKKVQEEVDSILDDDRPITAEDLKSMKYLEMVIKVSLITRIRIPTSENPKSRQTKISAKTYLYMLLE</sequence>
<evidence type="ECO:0000256" key="5">
    <source>
        <dbReference type="ARBA" id="ARBA00022824"/>
    </source>
</evidence>
<protein>
    <submittedName>
        <fullName evidence="9">CYP4V2</fullName>
    </submittedName>
</protein>
<organism evidence="9 10">
    <name type="scientific">Cordylochernes scorpioides</name>
    <dbReference type="NCBI Taxonomy" id="51811"/>
    <lineage>
        <taxon>Eukaryota</taxon>
        <taxon>Metazoa</taxon>
        <taxon>Ecdysozoa</taxon>
        <taxon>Arthropoda</taxon>
        <taxon>Chelicerata</taxon>
        <taxon>Arachnida</taxon>
        <taxon>Pseudoscorpiones</taxon>
        <taxon>Cheliferoidea</taxon>
        <taxon>Chernetidae</taxon>
        <taxon>Cordylochernes</taxon>
    </lineage>
</organism>
<evidence type="ECO:0000313" key="10">
    <source>
        <dbReference type="Proteomes" id="UP001235939"/>
    </source>
</evidence>
<keyword evidence="6" id="KW-0408">Iron</keyword>
<keyword evidence="5" id="KW-0256">Endoplasmic reticulum</keyword>
<dbReference type="SUPFAM" id="SSF48264">
    <property type="entry name" value="Cytochrome P450"/>
    <property type="match status" value="1"/>
</dbReference>
<evidence type="ECO:0000256" key="6">
    <source>
        <dbReference type="ARBA" id="ARBA00023004"/>
    </source>
</evidence>
<dbReference type="PRINTS" id="PR00463">
    <property type="entry name" value="EP450I"/>
</dbReference>
<evidence type="ECO:0000256" key="7">
    <source>
        <dbReference type="ARBA" id="ARBA00023033"/>
    </source>
</evidence>
<dbReference type="Proteomes" id="UP001235939">
    <property type="component" value="Chromosome 01"/>
</dbReference>
<gene>
    <name evidence="9" type="ORF">LAZ67_1007476</name>
</gene>
<dbReference type="InterPro" id="IPR001128">
    <property type="entry name" value="Cyt_P450"/>
</dbReference>
<dbReference type="Pfam" id="PF00067">
    <property type="entry name" value="p450"/>
    <property type="match status" value="1"/>
</dbReference>
<evidence type="ECO:0000256" key="1">
    <source>
        <dbReference type="ARBA" id="ARBA00001971"/>
    </source>
</evidence>
<dbReference type="InterPro" id="IPR036396">
    <property type="entry name" value="Cyt_P450_sf"/>
</dbReference>
<comment type="subcellular location">
    <subcellularLocation>
        <location evidence="2">Endoplasmic reticulum membrane</location>
    </subcellularLocation>
</comment>
<comment type="similarity">
    <text evidence="3">Belongs to the cytochrome P450 family.</text>
</comment>
<keyword evidence="10" id="KW-1185">Reference proteome</keyword>
<proteinExistence type="inferred from homology"/>
<keyword evidence="7" id="KW-0503">Monooxygenase</keyword>
<evidence type="ECO:0000256" key="3">
    <source>
        <dbReference type="ARBA" id="ARBA00010617"/>
    </source>
</evidence>
<comment type="cofactor">
    <cofactor evidence="1">
        <name>heme</name>
        <dbReference type="ChEBI" id="CHEBI:30413"/>
    </cofactor>
</comment>
<evidence type="ECO:0000256" key="8">
    <source>
        <dbReference type="ARBA" id="ARBA00023136"/>
    </source>
</evidence>
<reference evidence="9 10" key="1">
    <citation type="submission" date="2022-01" db="EMBL/GenBank/DDBJ databases">
        <title>A chromosomal length assembly of Cordylochernes scorpioides.</title>
        <authorList>
            <person name="Zeh D."/>
            <person name="Zeh J."/>
        </authorList>
    </citation>
    <scope>NUCLEOTIDE SEQUENCE [LARGE SCALE GENOMIC DNA]</scope>
    <source>
        <strain evidence="9">IN4F17</strain>
        <tissue evidence="9">Whole Body</tissue>
    </source>
</reference>